<dbReference type="EMBL" id="BGPR01099137">
    <property type="protein sequence ID" value="GBM51663.1"/>
    <property type="molecule type" value="Genomic_DNA"/>
</dbReference>
<accession>A0A4Y2GDI7</accession>
<dbReference type="Proteomes" id="UP000499080">
    <property type="component" value="Unassembled WGS sequence"/>
</dbReference>
<organism evidence="2 3">
    <name type="scientific">Araneus ventricosus</name>
    <name type="common">Orbweaver spider</name>
    <name type="synonym">Epeira ventricosa</name>
    <dbReference type="NCBI Taxonomy" id="182803"/>
    <lineage>
        <taxon>Eukaryota</taxon>
        <taxon>Metazoa</taxon>
        <taxon>Ecdysozoa</taxon>
        <taxon>Arthropoda</taxon>
        <taxon>Chelicerata</taxon>
        <taxon>Arachnida</taxon>
        <taxon>Araneae</taxon>
        <taxon>Araneomorphae</taxon>
        <taxon>Entelegynae</taxon>
        <taxon>Araneoidea</taxon>
        <taxon>Araneidae</taxon>
        <taxon>Araneus</taxon>
    </lineage>
</organism>
<reference evidence="2 3" key="1">
    <citation type="journal article" date="2019" name="Sci. Rep.">
        <title>Orb-weaving spider Araneus ventricosus genome elucidates the spidroin gene catalogue.</title>
        <authorList>
            <person name="Kono N."/>
            <person name="Nakamura H."/>
            <person name="Ohtoshi R."/>
            <person name="Moran D.A.P."/>
            <person name="Shinohara A."/>
            <person name="Yoshida Y."/>
            <person name="Fujiwara M."/>
            <person name="Mori M."/>
            <person name="Tomita M."/>
            <person name="Arakawa K."/>
        </authorList>
    </citation>
    <scope>NUCLEOTIDE SEQUENCE [LARGE SCALE GENOMIC DNA]</scope>
</reference>
<proteinExistence type="predicted"/>
<dbReference type="AlphaFoldDB" id="A0A4Y2GDI7"/>
<comment type="caution">
    <text evidence="2">The sequence shown here is derived from an EMBL/GenBank/DDBJ whole genome shotgun (WGS) entry which is preliminary data.</text>
</comment>
<sequence>MGKMPHSGWDRRLLDRHKSHLPINGKGKGMK</sequence>
<feature type="region of interest" description="Disordered" evidence="1">
    <location>
        <begin position="1"/>
        <end position="31"/>
    </location>
</feature>
<evidence type="ECO:0000313" key="3">
    <source>
        <dbReference type="Proteomes" id="UP000499080"/>
    </source>
</evidence>
<gene>
    <name evidence="2" type="ORF">AVEN_268478_1</name>
</gene>
<evidence type="ECO:0000256" key="1">
    <source>
        <dbReference type="SAM" id="MobiDB-lite"/>
    </source>
</evidence>
<feature type="non-terminal residue" evidence="2">
    <location>
        <position position="31"/>
    </location>
</feature>
<protein>
    <submittedName>
        <fullName evidence="2">Uncharacterized protein</fullName>
    </submittedName>
</protein>
<evidence type="ECO:0000313" key="2">
    <source>
        <dbReference type="EMBL" id="GBM51663.1"/>
    </source>
</evidence>
<name>A0A4Y2GDI7_ARAVE</name>
<keyword evidence="3" id="KW-1185">Reference proteome</keyword>